<keyword evidence="1" id="KW-0812">Transmembrane</keyword>
<reference evidence="2 3" key="1">
    <citation type="submission" date="2017-10" db="EMBL/GenBank/DDBJ databases">
        <title>Comparative genomics in systemic dimorphic fungi from Ajellomycetaceae.</title>
        <authorList>
            <person name="Munoz J.F."/>
            <person name="Mcewen J.G."/>
            <person name="Clay O.K."/>
            <person name="Cuomo C.A."/>
        </authorList>
    </citation>
    <scope>NUCLEOTIDE SEQUENCE [LARGE SCALE GENOMIC DNA]</scope>
    <source>
        <strain evidence="2 3">UAMH7299</strain>
    </source>
</reference>
<dbReference type="STRING" id="1447883.A0A2B7Z381"/>
<evidence type="ECO:0000313" key="3">
    <source>
        <dbReference type="Proteomes" id="UP000224634"/>
    </source>
</evidence>
<dbReference type="Proteomes" id="UP000224634">
    <property type="component" value="Unassembled WGS sequence"/>
</dbReference>
<proteinExistence type="predicted"/>
<evidence type="ECO:0000313" key="2">
    <source>
        <dbReference type="EMBL" id="PGH27287.1"/>
    </source>
</evidence>
<feature type="transmembrane region" description="Helical" evidence="1">
    <location>
        <begin position="21"/>
        <end position="42"/>
    </location>
</feature>
<name>A0A2B7Z381_POLH7</name>
<dbReference type="EMBL" id="PDNA01000008">
    <property type="protein sequence ID" value="PGH27287.1"/>
    <property type="molecule type" value="Genomic_DNA"/>
</dbReference>
<evidence type="ECO:0000256" key="1">
    <source>
        <dbReference type="SAM" id="Phobius"/>
    </source>
</evidence>
<dbReference type="AlphaFoldDB" id="A0A2B7Z381"/>
<gene>
    <name evidence="2" type="ORF">AJ80_00997</name>
</gene>
<organism evidence="2 3">
    <name type="scientific">Polytolypa hystricis (strain UAMH7299)</name>
    <dbReference type="NCBI Taxonomy" id="1447883"/>
    <lineage>
        <taxon>Eukaryota</taxon>
        <taxon>Fungi</taxon>
        <taxon>Dikarya</taxon>
        <taxon>Ascomycota</taxon>
        <taxon>Pezizomycotina</taxon>
        <taxon>Eurotiomycetes</taxon>
        <taxon>Eurotiomycetidae</taxon>
        <taxon>Onygenales</taxon>
        <taxon>Onygenales incertae sedis</taxon>
        <taxon>Polytolypa</taxon>
    </lineage>
</organism>
<protein>
    <submittedName>
        <fullName evidence="2">Uncharacterized protein</fullName>
    </submittedName>
</protein>
<accession>A0A2B7Z381</accession>
<keyword evidence="3" id="KW-1185">Reference proteome</keyword>
<comment type="caution">
    <text evidence="2">The sequence shown here is derived from an EMBL/GenBank/DDBJ whole genome shotgun (WGS) entry which is preliminary data.</text>
</comment>
<sequence length="177" mass="19073">MQLCKLRFSKTFYPGSKSKDLISSESLSAMTALVGIMVVWMGPTAAGNIGKAIGGSFKEGFAGMSRSVTATLIASDINLKNLAKQGQIAQTLFGTNIRAMEEMNAALMSTGKYKGEGSPEIDIAGLFASGSWLDYIVQEHNSTQHRQLNTLNDNGTSIRLVLHGLHGKLCQPYLEKE</sequence>
<keyword evidence="1" id="KW-1133">Transmembrane helix</keyword>
<keyword evidence="1" id="KW-0472">Membrane</keyword>